<evidence type="ECO:0000313" key="2">
    <source>
        <dbReference type="EMBL" id="EGU84681.1"/>
    </source>
</evidence>
<proteinExistence type="predicted"/>
<feature type="transmembrane region" description="Helical" evidence="1">
    <location>
        <begin position="64"/>
        <end position="85"/>
    </location>
</feature>
<evidence type="ECO:0000313" key="4">
    <source>
        <dbReference type="Proteomes" id="UP000002489"/>
    </source>
</evidence>
<gene>
    <name evidence="3" type="primary">28945098</name>
    <name evidence="2" type="ORF">FOXB_04869</name>
</gene>
<dbReference type="STRING" id="426428.A0A0D2XGA5"/>
<dbReference type="AlphaFoldDB" id="A0A0D2XGA5"/>
<keyword evidence="1" id="KW-0812">Transmembrane</keyword>
<protein>
    <submittedName>
        <fullName evidence="2 3">Uncharacterized protein</fullName>
    </submittedName>
</protein>
<keyword evidence="1" id="KW-1133">Transmembrane helix</keyword>
<reference evidence="2 4" key="1">
    <citation type="journal article" date="2012" name="Mol. Plant Microbe Interact.">
        <title>A highly conserved effector in Fusarium oxysporum is required for full virulence on Arabidopsis.</title>
        <authorList>
            <person name="Thatcher L.F."/>
            <person name="Gardiner D.M."/>
            <person name="Kazan K."/>
            <person name="Manners J."/>
        </authorList>
    </citation>
    <scope>NUCLEOTIDE SEQUENCE [LARGE SCALE GENOMIC DNA]</scope>
    <source>
        <strain evidence="2 4">Fo5176</strain>
    </source>
</reference>
<dbReference type="Proteomes" id="UP000002489">
    <property type="component" value="Unassembled WGS sequence"/>
</dbReference>
<dbReference type="VEuPathDB" id="FungiDB:FOXG_02947"/>
<feature type="transmembrane region" description="Helical" evidence="1">
    <location>
        <begin position="21"/>
        <end position="44"/>
    </location>
</feature>
<keyword evidence="1" id="KW-0472">Membrane</keyword>
<dbReference type="OrthoDB" id="2561686at2759"/>
<evidence type="ECO:0000256" key="1">
    <source>
        <dbReference type="SAM" id="Phobius"/>
    </source>
</evidence>
<accession>A0A0D2XGA5</accession>
<accession>F9FEP1</accession>
<sequence length="98" mass="10222">MAITSAISDLFSSIYELLASVFNTFYSVIHSILSAVLGFVQGLFNLIGDVVSGLVEVTGGVGKFVASNAAILAIGVLGTFAYVRYTAQGRAVANKKTQ</sequence>
<reference evidence="3" key="2">
    <citation type="submission" date="2025-05" db="UniProtKB">
        <authorList>
            <consortium name="EnsemblFungi"/>
        </authorList>
    </citation>
    <scope>IDENTIFICATION</scope>
    <source>
        <strain evidence="3">4287 / CBS 123668 / FGSC 9935 / NRRL 34936</strain>
    </source>
</reference>
<dbReference type="EnsemblFungi" id="FOXG_02947T0">
    <property type="protein sequence ID" value="FOXG_02947P0"/>
    <property type="gene ID" value="FOXG_02947"/>
</dbReference>
<organism evidence="3 4">
    <name type="scientific">Fusarium oxysporum (strain Fo5176)</name>
    <name type="common">Fusarium vascular wilt</name>
    <dbReference type="NCBI Taxonomy" id="660025"/>
    <lineage>
        <taxon>Eukaryota</taxon>
        <taxon>Fungi</taxon>
        <taxon>Dikarya</taxon>
        <taxon>Ascomycota</taxon>
        <taxon>Pezizomycotina</taxon>
        <taxon>Sordariomycetes</taxon>
        <taxon>Hypocreomycetidae</taxon>
        <taxon>Hypocreales</taxon>
        <taxon>Nectriaceae</taxon>
        <taxon>Fusarium</taxon>
        <taxon>Fusarium oxysporum species complex</taxon>
    </lineage>
</organism>
<name>A0A0D2XGA5_FUSOF</name>
<dbReference type="EMBL" id="AFQF01001482">
    <property type="protein sequence ID" value="EGU84681.1"/>
    <property type="molecule type" value="Genomic_DNA"/>
</dbReference>
<evidence type="ECO:0000313" key="3">
    <source>
        <dbReference type="EnsemblFungi" id="FOXG_02947P0"/>
    </source>
</evidence>
<dbReference type="PaxDb" id="5507-FOXG_02947P0"/>